<dbReference type="Proteomes" id="UP001579974">
    <property type="component" value="Unassembled WGS sequence"/>
</dbReference>
<dbReference type="EMBL" id="JBDXSU010000013">
    <property type="protein sequence ID" value="MFB5191702.1"/>
    <property type="molecule type" value="Genomic_DNA"/>
</dbReference>
<reference evidence="3 4" key="1">
    <citation type="journal article" date="2024" name="Int. J. Mol. Sci.">
        <title>Exploration of Alicyclobacillus spp. Genome in Search of Antibiotic Resistance.</title>
        <authorList>
            <person name="Bucka-Kolendo J."/>
            <person name="Kiousi D.E."/>
            <person name="Dekowska A."/>
            <person name="Mikolajczuk-Szczyrba A."/>
            <person name="Karadedos D.M."/>
            <person name="Michael P."/>
            <person name="Galanis A."/>
            <person name="Sokolowska B."/>
        </authorList>
    </citation>
    <scope>NUCLEOTIDE SEQUENCE [LARGE SCALE GENOMIC DNA]</scope>
    <source>
        <strain evidence="3 4">KKP 3000</strain>
    </source>
</reference>
<accession>A0ABV5AJ42</accession>
<evidence type="ECO:0000256" key="1">
    <source>
        <dbReference type="SAM" id="MobiDB-lite"/>
    </source>
</evidence>
<keyword evidence="2" id="KW-0732">Signal</keyword>
<keyword evidence="4" id="KW-1185">Reference proteome</keyword>
<feature type="compositionally biased region" description="Low complexity" evidence="1">
    <location>
        <begin position="26"/>
        <end position="48"/>
    </location>
</feature>
<feature type="region of interest" description="Disordered" evidence="1">
    <location>
        <begin position="25"/>
        <end position="48"/>
    </location>
</feature>
<comment type="caution">
    <text evidence="3">The sequence shown here is derived from an EMBL/GenBank/DDBJ whole genome shotgun (WGS) entry which is preliminary data.</text>
</comment>
<dbReference type="RefSeq" id="WP_275474158.1">
    <property type="nucleotide sequence ID" value="NZ_CP162940.1"/>
</dbReference>
<evidence type="ECO:0000313" key="4">
    <source>
        <dbReference type="Proteomes" id="UP001579974"/>
    </source>
</evidence>
<evidence type="ECO:0008006" key="5">
    <source>
        <dbReference type="Google" id="ProtNLM"/>
    </source>
</evidence>
<feature type="signal peptide" evidence="2">
    <location>
        <begin position="1"/>
        <end position="25"/>
    </location>
</feature>
<name>A0ABV5AJ42_9BACL</name>
<proteinExistence type="predicted"/>
<sequence length="177" mass="18918">MRSNLVLSAVILGTVCLAGCGTANASTDTTSTQHTTKSTTHTTSPTVDSQLTKTGMKIGHLYIGQELSNVQAVYGKPSAKTIVHGNGAPQWEYSKQGFTVGGSPVWTITVTNGFSGSTPRGIHIGSTEIEVKKAYPMYKMVQDNTQVFVESSDKEYSIDFVLKNGKVTQVTLANEKP</sequence>
<organism evidence="3 4">
    <name type="scientific">Alicyclobacillus fastidiosus</name>
    <dbReference type="NCBI Taxonomy" id="392011"/>
    <lineage>
        <taxon>Bacteria</taxon>
        <taxon>Bacillati</taxon>
        <taxon>Bacillota</taxon>
        <taxon>Bacilli</taxon>
        <taxon>Bacillales</taxon>
        <taxon>Alicyclobacillaceae</taxon>
        <taxon>Alicyclobacillus</taxon>
    </lineage>
</organism>
<gene>
    <name evidence="3" type="ORF">KKP3000_000478</name>
</gene>
<evidence type="ECO:0000313" key="3">
    <source>
        <dbReference type="EMBL" id="MFB5191702.1"/>
    </source>
</evidence>
<protein>
    <recommendedName>
        <fullName evidence="5">DUF4309 domain-containing protein</fullName>
    </recommendedName>
</protein>
<evidence type="ECO:0000256" key="2">
    <source>
        <dbReference type="SAM" id="SignalP"/>
    </source>
</evidence>
<feature type="chain" id="PRO_5046083431" description="DUF4309 domain-containing protein" evidence="2">
    <location>
        <begin position="26"/>
        <end position="177"/>
    </location>
</feature>